<comment type="caution">
    <text evidence="3">The sequence shown here is derived from an EMBL/GenBank/DDBJ whole genome shotgun (WGS) entry which is preliminary data.</text>
</comment>
<accession>M3VBY5</accession>
<dbReference type="STRING" id="410332.SAMN04488550_0751"/>
<keyword evidence="2" id="KW-0472">Membrane</keyword>
<dbReference type="eggNOG" id="COG1520">
    <property type="taxonomic scope" value="Bacteria"/>
</dbReference>
<keyword evidence="2" id="KW-0812">Transmembrane</keyword>
<evidence type="ECO:0000256" key="2">
    <source>
        <dbReference type="SAM" id="Phobius"/>
    </source>
</evidence>
<sequence length="282" mass="30732">MNHFAETVQRDIGSDRVSLDKGSTEQFANPGLPQDQDAYGYPASQLEPQYPGPQYPGPQYPGPQYPGAQYPAGQYPSGQYPMTGYPQPYGRSGQSAARGVILGLAIACVIALVIGCVVVWKKVSDSSDSTVETTTAQVGNPQPGPTTTTTVVDPEAKAARDLASSSASDTTYMRSNSDNRWAAQVSAKWPGLYAEGRTWDNASIYSEYLSMKQRYPNVRLLRSADWPVFTEKHWWVIVSAQQFSTPSSALSWCVSQSLDKDHCFAKFISSTSGPDGSTLYQR</sequence>
<evidence type="ECO:0000313" key="3">
    <source>
        <dbReference type="EMBL" id="GAC81073.1"/>
    </source>
</evidence>
<protein>
    <submittedName>
        <fullName evidence="3">Uncharacterized protein</fullName>
    </submittedName>
</protein>
<feature type="region of interest" description="Disordered" evidence="1">
    <location>
        <begin position="1"/>
        <end position="61"/>
    </location>
</feature>
<keyword evidence="4" id="KW-1185">Reference proteome</keyword>
<dbReference type="AlphaFoldDB" id="M3VBY5"/>
<evidence type="ECO:0000313" key="4">
    <source>
        <dbReference type="Proteomes" id="UP000035009"/>
    </source>
</evidence>
<feature type="compositionally biased region" description="Pro residues" evidence="1">
    <location>
        <begin position="50"/>
        <end position="61"/>
    </location>
</feature>
<proteinExistence type="predicted"/>
<gene>
    <name evidence="3" type="ORF">GM1_026_00410</name>
</gene>
<feature type="transmembrane region" description="Helical" evidence="2">
    <location>
        <begin position="100"/>
        <end position="120"/>
    </location>
</feature>
<evidence type="ECO:0000256" key="1">
    <source>
        <dbReference type="SAM" id="MobiDB-lite"/>
    </source>
</evidence>
<feature type="compositionally biased region" description="Basic and acidic residues" evidence="1">
    <location>
        <begin position="8"/>
        <end position="23"/>
    </location>
</feature>
<name>M3VBY5_GORML</name>
<keyword evidence="2" id="KW-1133">Transmembrane helix</keyword>
<organism evidence="3 4">
    <name type="scientific">Gordonia malaquae NBRC 108250</name>
    <dbReference type="NCBI Taxonomy" id="1223542"/>
    <lineage>
        <taxon>Bacteria</taxon>
        <taxon>Bacillati</taxon>
        <taxon>Actinomycetota</taxon>
        <taxon>Actinomycetes</taxon>
        <taxon>Mycobacteriales</taxon>
        <taxon>Gordoniaceae</taxon>
        <taxon>Gordonia</taxon>
    </lineage>
</organism>
<dbReference type="EMBL" id="BAOP01000026">
    <property type="protein sequence ID" value="GAC81073.1"/>
    <property type="molecule type" value="Genomic_DNA"/>
</dbReference>
<dbReference type="Proteomes" id="UP000035009">
    <property type="component" value="Unassembled WGS sequence"/>
</dbReference>
<reference evidence="3 4" key="1">
    <citation type="submission" date="2013-02" db="EMBL/GenBank/DDBJ databases">
        <title>Whole genome shotgun sequence of Gordonia malaquae NBRC 108250.</title>
        <authorList>
            <person name="Yoshida I."/>
            <person name="Hosoyama A."/>
            <person name="Tsuchikane K."/>
            <person name="Ando Y."/>
            <person name="Baba S."/>
            <person name="Ohji S."/>
            <person name="Hamada M."/>
            <person name="Tamura T."/>
            <person name="Yamazoe A."/>
            <person name="Yamazaki S."/>
            <person name="Fujita N."/>
        </authorList>
    </citation>
    <scope>NUCLEOTIDE SEQUENCE [LARGE SCALE GENOMIC DNA]</scope>
    <source>
        <strain evidence="3 4">NBRC 108250</strain>
    </source>
</reference>